<evidence type="ECO:0000256" key="1">
    <source>
        <dbReference type="ARBA" id="ARBA00022729"/>
    </source>
</evidence>
<comment type="caution">
    <text evidence="5">The sequence shown here is derived from an EMBL/GenBank/DDBJ whole genome shotgun (WGS) entry which is preliminary data.</text>
</comment>
<dbReference type="PANTHER" id="PTHR43308:SF5">
    <property type="entry name" value="S-LAYER PROTEIN _ PEPTIDOGLYCAN ENDO-BETA-N-ACETYLGLUCOSAMINIDASE"/>
    <property type="match status" value="1"/>
</dbReference>
<keyword evidence="6" id="KW-1185">Reference proteome</keyword>
<evidence type="ECO:0000259" key="4">
    <source>
        <dbReference type="PROSITE" id="PS51272"/>
    </source>
</evidence>
<keyword evidence="1 3" id="KW-0732">Signal</keyword>
<dbReference type="InterPro" id="IPR051465">
    <property type="entry name" value="Cell_Envelope_Struct_Comp"/>
</dbReference>
<dbReference type="PANTHER" id="PTHR43308">
    <property type="entry name" value="OUTER MEMBRANE PROTEIN ALPHA-RELATED"/>
    <property type="match status" value="1"/>
</dbReference>
<reference evidence="5 6" key="1">
    <citation type="submission" date="2023-07" db="EMBL/GenBank/DDBJ databases">
        <title>Paenibacillus sp. JX-17 nov. isolated from soil.</title>
        <authorList>
            <person name="Wan Y."/>
            <person name="Liu B."/>
        </authorList>
    </citation>
    <scope>NUCLEOTIDE SEQUENCE [LARGE SCALE GENOMIC DNA]</scope>
    <source>
        <strain evidence="5 6">JX-17</strain>
    </source>
</reference>
<feature type="region of interest" description="Disordered" evidence="2">
    <location>
        <begin position="596"/>
        <end position="657"/>
    </location>
</feature>
<name>A0ABT9CGC7_9BACL</name>
<evidence type="ECO:0000256" key="2">
    <source>
        <dbReference type="SAM" id="MobiDB-lite"/>
    </source>
</evidence>
<gene>
    <name evidence="5" type="ORF">Q5741_14860</name>
</gene>
<dbReference type="CDD" id="cd03397">
    <property type="entry name" value="PAP2_acid_phosphatase"/>
    <property type="match status" value="1"/>
</dbReference>
<dbReference type="SUPFAM" id="SSF51126">
    <property type="entry name" value="Pectin lyase-like"/>
    <property type="match status" value="1"/>
</dbReference>
<evidence type="ECO:0000313" key="5">
    <source>
        <dbReference type="EMBL" id="MDO7907689.1"/>
    </source>
</evidence>
<dbReference type="Gene3D" id="1.20.144.10">
    <property type="entry name" value="Phosphatidic acid phosphatase type 2/haloperoxidase"/>
    <property type="match status" value="1"/>
</dbReference>
<evidence type="ECO:0000313" key="6">
    <source>
        <dbReference type="Proteomes" id="UP001240171"/>
    </source>
</evidence>
<dbReference type="Pfam" id="PF01569">
    <property type="entry name" value="PAP2"/>
    <property type="match status" value="1"/>
</dbReference>
<dbReference type="PROSITE" id="PS51272">
    <property type="entry name" value="SLH"/>
    <property type="match status" value="3"/>
</dbReference>
<dbReference type="InterPro" id="IPR013425">
    <property type="entry name" value="Autotrns_rpt"/>
</dbReference>
<dbReference type="SMART" id="SM00014">
    <property type="entry name" value="acidPPc"/>
    <property type="match status" value="1"/>
</dbReference>
<feature type="domain" description="SLH" evidence="4">
    <location>
        <begin position="691"/>
        <end position="749"/>
    </location>
</feature>
<dbReference type="InterPro" id="IPR036938">
    <property type="entry name" value="PAP2/HPO_sf"/>
</dbReference>
<dbReference type="SUPFAM" id="SSF48317">
    <property type="entry name" value="Acid phosphatase/Vanadium-dependent haloperoxidase"/>
    <property type="match status" value="1"/>
</dbReference>
<feature type="compositionally biased region" description="Gly residues" evidence="2">
    <location>
        <begin position="622"/>
        <end position="634"/>
    </location>
</feature>
<dbReference type="RefSeq" id="WP_305024905.1">
    <property type="nucleotide sequence ID" value="NZ_JAUQTB010000009.1"/>
</dbReference>
<dbReference type="NCBIfam" id="TIGR02601">
    <property type="entry name" value="autotrns_rpt"/>
    <property type="match status" value="1"/>
</dbReference>
<evidence type="ECO:0000256" key="3">
    <source>
        <dbReference type="SAM" id="SignalP"/>
    </source>
</evidence>
<dbReference type="InterPro" id="IPR011050">
    <property type="entry name" value="Pectin_lyase_fold/virulence"/>
</dbReference>
<dbReference type="EMBL" id="JAUQTB010000009">
    <property type="protein sequence ID" value="MDO7907689.1"/>
    <property type="molecule type" value="Genomic_DNA"/>
</dbReference>
<feature type="signal peptide" evidence="3">
    <location>
        <begin position="1"/>
        <end position="30"/>
    </location>
</feature>
<organism evidence="5 6">
    <name type="scientific">Paenibacillus lacisoli</name>
    <dbReference type="NCBI Taxonomy" id="3064525"/>
    <lineage>
        <taxon>Bacteria</taxon>
        <taxon>Bacillati</taxon>
        <taxon>Bacillota</taxon>
        <taxon>Bacilli</taxon>
        <taxon>Bacillales</taxon>
        <taxon>Paenibacillaceae</taxon>
        <taxon>Paenibacillus</taxon>
    </lineage>
</organism>
<dbReference type="InterPro" id="IPR001119">
    <property type="entry name" value="SLH_dom"/>
</dbReference>
<feature type="domain" description="SLH" evidence="4">
    <location>
        <begin position="814"/>
        <end position="875"/>
    </location>
</feature>
<proteinExistence type="predicted"/>
<dbReference type="InterPro" id="IPR001011">
    <property type="entry name" value="Acid_Pase_classA_bac"/>
</dbReference>
<dbReference type="Proteomes" id="UP001240171">
    <property type="component" value="Unassembled WGS sequence"/>
</dbReference>
<dbReference type="Pfam" id="PF00395">
    <property type="entry name" value="SLH"/>
    <property type="match status" value="3"/>
</dbReference>
<sequence>MKTKTNQKLLSAVLGVAVLSSTVPFSPATAASTSYMGELPAAPAWGHFVDNYKNNTPVNKAVYSNPAIGILSGYLELWEPGSSWDNGTIRNSSVLDANIQYVADIAASRTPEEADRAYYDDRRNQTYGAVDGLGSLSEVYRAKSGTYTTINSIPEDAKTVKYNDGNGDNKGGDSNSELGKMVDLIGTVRGNYASTTQAKNFYNYKRPFRWRDTSIIVPALVPAISMTPATDGGFPSGHTNASYLAALSLAYAVPERFQELLTRASEMGNSRIVAGMHSPLDVIGGRTMATALAAAALADPDNAALKQAAYDQAHDILLKQEGTAEDRFRDYNKNKAQYTQRLTYGFTQINSTSQPVVVPKGAEVLLETRLPYLSGDQRRMVLATTGLPSGYPVLDDPEGWGRLNLFAAADGYGAFSSDVTVNMDAAKGGFHASDHWRNHISGPGRLTKEGTGTLQLMGSNTYSGGTQINGGILEADNAAAFGSGEVVNTHGTVMEKVTGKMTVNGDFTQTAEGALELNLAGANDVLDVKGTVNIDGKLHVKFEDSYKPGSGVVTLMTYGSNQRNGKFSSVQVEGLPSKYSAEISYQNNQIILSVTDTTIPSNPNPGGTSPGGTNPGSSNPGGSTGSNGSAGSGGTTPAATAPQPAAPVPTVPSVPSVPSVPTVKVNPFQSSAVSQDAVLKAVKDAAAAANHMNKTFSDTAGHWGGSTIQTAMKLRIVDGYADGAFRPNASVTRAEYAAMISRAFGLASSPASGTFKDVRSNWAAGYIGALAEKGIIGGYADGSFKPDAAITRAEMVAIIGRVLNLNILSSNVQPRFTDVGSGYWAADIIRQAASAKLIAGTSASAFSPKGMATRAEAVTVIIRALESDSSIKELIQGL</sequence>
<dbReference type="Pfam" id="PF12951">
    <property type="entry name" value="PATR"/>
    <property type="match status" value="1"/>
</dbReference>
<accession>A0ABT9CGC7</accession>
<protein>
    <submittedName>
        <fullName evidence="5">S-layer homology domain-containing protein</fullName>
    </submittedName>
</protein>
<feature type="chain" id="PRO_5046116563" evidence="3">
    <location>
        <begin position="31"/>
        <end position="878"/>
    </location>
</feature>
<dbReference type="InterPro" id="IPR000326">
    <property type="entry name" value="PAP2/HPO"/>
</dbReference>
<feature type="domain" description="SLH" evidence="4">
    <location>
        <begin position="750"/>
        <end position="813"/>
    </location>
</feature>